<dbReference type="NCBIfam" id="NF045774">
    <property type="entry name" value="cytochro_C551"/>
    <property type="match status" value="1"/>
</dbReference>
<evidence type="ECO:0000313" key="10">
    <source>
        <dbReference type="Proteomes" id="UP001597227"/>
    </source>
</evidence>
<keyword evidence="5 6" id="KW-0408">Iron</keyword>
<keyword evidence="2 6" id="KW-0349">Heme</keyword>
<evidence type="ECO:0000259" key="8">
    <source>
        <dbReference type="PROSITE" id="PS51007"/>
    </source>
</evidence>
<reference evidence="10" key="1">
    <citation type="journal article" date="2019" name="Int. J. Syst. Evol. Microbiol.">
        <title>The Global Catalogue of Microorganisms (GCM) 10K type strain sequencing project: providing services to taxonomists for standard genome sequencing and annotation.</title>
        <authorList>
            <consortium name="The Broad Institute Genomics Platform"/>
            <consortium name="The Broad Institute Genome Sequencing Center for Infectious Disease"/>
            <person name="Wu L."/>
            <person name="Ma J."/>
        </authorList>
    </citation>
    <scope>NUCLEOTIDE SEQUENCE [LARGE SCALE GENOMIC DNA]</scope>
    <source>
        <strain evidence="10">CCUG 15531</strain>
    </source>
</reference>
<dbReference type="SUPFAM" id="SSF46626">
    <property type="entry name" value="Cytochrome c"/>
    <property type="match status" value="1"/>
</dbReference>
<evidence type="ECO:0000256" key="7">
    <source>
        <dbReference type="SAM" id="SignalP"/>
    </source>
</evidence>
<dbReference type="PIRSF" id="PIRSF000025">
    <property type="entry name" value="Cytc_Bsub_c550"/>
    <property type="match status" value="1"/>
</dbReference>
<accession>A0ABW4MQM9</accession>
<feature type="chain" id="PRO_5047423117" evidence="7">
    <location>
        <begin position="20"/>
        <end position="114"/>
    </location>
</feature>
<evidence type="ECO:0000256" key="5">
    <source>
        <dbReference type="ARBA" id="ARBA00023004"/>
    </source>
</evidence>
<keyword evidence="7" id="KW-0732">Signal</keyword>
<sequence>MKRKLFSILLGTSLVFALAACGGGDDNAGEAPASDNNGGGEATVNAEEIAQQNCASCHGQDFGGGAGPDLTKIGSKYSKDEIAGIIENGQGSMPGGIIKGEEKDAVATWLSEKK</sequence>
<dbReference type="PANTHER" id="PTHR37823:SF4">
    <property type="entry name" value="MENAQUINOL-CYTOCHROME C REDUCTASE CYTOCHROME B_C SUBUNIT"/>
    <property type="match status" value="1"/>
</dbReference>
<dbReference type="InterPro" id="IPR036909">
    <property type="entry name" value="Cyt_c-like_dom_sf"/>
</dbReference>
<keyword evidence="3 6" id="KW-0479">Metal-binding</keyword>
<dbReference type="InterPro" id="IPR012218">
    <property type="entry name" value="Cyt_c_BACSU-c550-type"/>
</dbReference>
<name>A0ABW4MQM9_9BACI</name>
<dbReference type="PROSITE" id="PS51257">
    <property type="entry name" value="PROKAR_LIPOPROTEIN"/>
    <property type="match status" value="1"/>
</dbReference>
<keyword evidence="10" id="KW-1185">Reference proteome</keyword>
<dbReference type="InterPro" id="IPR051811">
    <property type="entry name" value="Cytochrome_c550/c551-like"/>
</dbReference>
<dbReference type="Gene3D" id="1.10.760.10">
    <property type="entry name" value="Cytochrome c-like domain"/>
    <property type="match status" value="1"/>
</dbReference>
<dbReference type="InterPro" id="IPR009056">
    <property type="entry name" value="Cyt_c-like_dom"/>
</dbReference>
<evidence type="ECO:0000256" key="2">
    <source>
        <dbReference type="ARBA" id="ARBA00022617"/>
    </source>
</evidence>
<dbReference type="PANTHER" id="PTHR37823">
    <property type="entry name" value="CYTOCHROME C-553-LIKE"/>
    <property type="match status" value="1"/>
</dbReference>
<dbReference type="RefSeq" id="WP_388039390.1">
    <property type="nucleotide sequence ID" value="NZ_JBHUEK010000025.1"/>
</dbReference>
<dbReference type="EMBL" id="JBHUEK010000025">
    <property type="protein sequence ID" value="MFD1779944.1"/>
    <property type="molecule type" value="Genomic_DNA"/>
</dbReference>
<feature type="domain" description="Cytochrome c" evidence="8">
    <location>
        <begin position="35"/>
        <end position="114"/>
    </location>
</feature>
<proteinExistence type="predicted"/>
<dbReference type="InterPro" id="IPR054782">
    <property type="entry name" value="Cytochro_C551"/>
</dbReference>
<evidence type="ECO:0000256" key="4">
    <source>
        <dbReference type="ARBA" id="ARBA00022982"/>
    </source>
</evidence>
<gene>
    <name evidence="9" type="primary">cccB</name>
    <name evidence="9" type="ORF">ACFSFW_14865</name>
</gene>
<evidence type="ECO:0000313" key="9">
    <source>
        <dbReference type="EMBL" id="MFD1779944.1"/>
    </source>
</evidence>
<evidence type="ECO:0000256" key="6">
    <source>
        <dbReference type="PROSITE-ProRule" id="PRU00433"/>
    </source>
</evidence>
<dbReference type="PROSITE" id="PS51007">
    <property type="entry name" value="CYTC"/>
    <property type="match status" value="1"/>
</dbReference>
<dbReference type="Pfam" id="PF13442">
    <property type="entry name" value="Cytochrome_CBB3"/>
    <property type="match status" value="1"/>
</dbReference>
<feature type="signal peptide" evidence="7">
    <location>
        <begin position="1"/>
        <end position="19"/>
    </location>
</feature>
<keyword evidence="1" id="KW-0813">Transport</keyword>
<protein>
    <submittedName>
        <fullName evidence="9">Cytochrome c551</fullName>
    </submittedName>
</protein>
<evidence type="ECO:0000256" key="3">
    <source>
        <dbReference type="ARBA" id="ARBA00022723"/>
    </source>
</evidence>
<comment type="caution">
    <text evidence="9">The sequence shown here is derived from an EMBL/GenBank/DDBJ whole genome shotgun (WGS) entry which is preliminary data.</text>
</comment>
<organism evidence="9 10">
    <name type="scientific">Fredinandcohnia salidurans</name>
    <dbReference type="NCBI Taxonomy" id="2595041"/>
    <lineage>
        <taxon>Bacteria</taxon>
        <taxon>Bacillati</taxon>
        <taxon>Bacillota</taxon>
        <taxon>Bacilli</taxon>
        <taxon>Bacillales</taxon>
        <taxon>Bacillaceae</taxon>
        <taxon>Fredinandcohnia</taxon>
    </lineage>
</organism>
<dbReference type="Proteomes" id="UP001597227">
    <property type="component" value="Unassembled WGS sequence"/>
</dbReference>
<keyword evidence="4" id="KW-0249">Electron transport</keyword>
<evidence type="ECO:0000256" key="1">
    <source>
        <dbReference type="ARBA" id="ARBA00022448"/>
    </source>
</evidence>